<dbReference type="GO" id="GO:0051082">
    <property type="term" value="F:unfolded protein binding"/>
    <property type="evidence" value="ECO:0007669"/>
    <property type="project" value="InterPro"/>
</dbReference>
<dbReference type="Proteomes" id="UP000245981">
    <property type="component" value="Unassembled WGS sequence"/>
</dbReference>
<dbReference type="RefSeq" id="WP_063878479.1">
    <property type="nucleotide sequence ID" value="NZ_CP125958.1"/>
</dbReference>
<evidence type="ECO:0000256" key="1">
    <source>
        <dbReference type="ARBA" id="ARBA00018026"/>
    </source>
</evidence>
<comment type="similarity">
    <text evidence="3">Belongs to the skp family.</text>
</comment>
<comment type="caution">
    <text evidence="7">The sequence shown here is derived from an EMBL/GenBank/DDBJ whole genome shotgun (WGS) entry which is preliminary data.</text>
</comment>
<evidence type="ECO:0000256" key="5">
    <source>
        <dbReference type="SAM" id="SignalP"/>
    </source>
</evidence>
<keyword evidence="2 5" id="KW-0732">Signal</keyword>
<evidence type="ECO:0000256" key="4">
    <source>
        <dbReference type="SAM" id="MobiDB-lite"/>
    </source>
</evidence>
<dbReference type="GO" id="GO:0005829">
    <property type="term" value="C:cytosol"/>
    <property type="evidence" value="ECO:0007669"/>
    <property type="project" value="TreeGrafter"/>
</dbReference>
<feature type="compositionally biased region" description="Basic and acidic residues" evidence="4">
    <location>
        <begin position="57"/>
        <end position="67"/>
    </location>
</feature>
<dbReference type="SMART" id="SM00935">
    <property type="entry name" value="OmpH"/>
    <property type="match status" value="1"/>
</dbReference>
<dbReference type="EMBL" id="QGHF01000013">
    <property type="protein sequence ID" value="PWK93786.1"/>
    <property type="molecule type" value="Genomic_DNA"/>
</dbReference>
<dbReference type="Gene3D" id="3.30.910.20">
    <property type="entry name" value="Skp domain"/>
    <property type="match status" value="1"/>
</dbReference>
<dbReference type="InterPro" id="IPR024930">
    <property type="entry name" value="Skp_dom_sf"/>
</dbReference>
<keyword evidence="9" id="KW-1185">Reference proteome</keyword>
<dbReference type="PANTHER" id="PTHR35089">
    <property type="entry name" value="CHAPERONE PROTEIN SKP"/>
    <property type="match status" value="1"/>
</dbReference>
<feature type="compositionally biased region" description="Polar residues" evidence="4">
    <location>
        <begin position="68"/>
        <end position="77"/>
    </location>
</feature>
<evidence type="ECO:0000256" key="3">
    <source>
        <dbReference type="PIRNR" id="PIRNR002094"/>
    </source>
</evidence>
<gene>
    <name evidence="7" type="ORF">C7431_11375</name>
    <name evidence="6" type="ORF">KYI95_21850</name>
</gene>
<sequence>MKKLLCAVTLGVALAASAGAQAADKVATVDLSQVFQKSPQRATITKQLESEFQGRAAELRSQHDKIQQEMQDLQRNAPTMKASERSKKEKQITAERDAFQVKADAFEKDNQTRQVQERNKLLEKIQTAVQSVAKSGGYDLVLNSQAVLYSGSDVKDITDDVVKQVK</sequence>
<dbReference type="OrthoDB" id="7061584at2"/>
<feature type="chain" id="PRO_5016122971" description="Chaperone protein Skp" evidence="5">
    <location>
        <begin position="23"/>
        <end position="166"/>
    </location>
</feature>
<evidence type="ECO:0000313" key="8">
    <source>
        <dbReference type="Proteomes" id="UP000245981"/>
    </source>
</evidence>
<evidence type="ECO:0000313" key="6">
    <source>
        <dbReference type="EMBL" id="MBW1259819.1"/>
    </source>
</evidence>
<evidence type="ECO:0000256" key="2">
    <source>
        <dbReference type="ARBA" id="ARBA00022729"/>
    </source>
</evidence>
<dbReference type="GeneID" id="99738189"/>
<dbReference type="AlphaFoldDB" id="A0A2V2BH13"/>
<organism evidence="7 8">
    <name type="scientific">Pantoea allii</name>
    <dbReference type="NCBI Taxonomy" id="574096"/>
    <lineage>
        <taxon>Bacteria</taxon>
        <taxon>Pseudomonadati</taxon>
        <taxon>Pseudomonadota</taxon>
        <taxon>Gammaproteobacteria</taxon>
        <taxon>Enterobacterales</taxon>
        <taxon>Erwiniaceae</taxon>
        <taxon>Pantoea</taxon>
    </lineage>
</organism>
<name>A0A2V2BH13_9GAMM</name>
<dbReference type="Pfam" id="PF03938">
    <property type="entry name" value="OmpH"/>
    <property type="match status" value="1"/>
</dbReference>
<dbReference type="InterPro" id="IPR005632">
    <property type="entry name" value="Chaperone_Skp"/>
</dbReference>
<feature type="compositionally biased region" description="Basic and acidic residues" evidence="4">
    <location>
        <begin position="82"/>
        <end position="93"/>
    </location>
</feature>
<reference evidence="7 8" key="1">
    <citation type="submission" date="2018-05" db="EMBL/GenBank/DDBJ databases">
        <title>Genomic Encyclopedia of Type Strains, Phase IV (KMG-V): Genome sequencing to study the core and pangenomes of soil and plant-associated prokaryotes.</title>
        <authorList>
            <person name="Whitman W."/>
        </authorList>
    </citation>
    <scope>NUCLEOTIDE SEQUENCE [LARGE SCALE GENOMIC DNA]</scope>
    <source>
        <strain evidence="7 8">PNA 200-10</strain>
    </source>
</reference>
<dbReference type="EMBL" id="JAHVXZ010000021">
    <property type="protein sequence ID" value="MBW1259819.1"/>
    <property type="molecule type" value="Genomic_DNA"/>
</dbReference>
<dbReference type="SUPFAM" id="SSF111384">
    <property type="entry name" value="OmpH-like"/>
    <property type="match status" value="1"/>
</dbReference>
<feature type="signal peptide" evidence="5">
    <location>
        <begin position="1"/>
        <end position="22"/>
    </location>
</feature>
<evidence type="ECO:0000313" key="9">
    <source>
        <dbReference type="Proteomes" id="UP001197236"/>
    </source>
</evidence>
<dbReference type="Proteomes" id="UP001197236">
    <property type="component" value="Unassembled WGS sequence"/>
</dbReference>
<proteinExistence type="inferred from homology"/>
<dbReference type="PANTHER" id="PTHR35089:SF1">
    <property type="entry name" value="CHAPERONE PROTEIN SKP"/>
    <property type="match status" value="1"/>
</dbReference>
<feature type="region of interest" description="Disordered" evidence="4">
    <location>
        <begin position="56"/>
        <end position="93"/>
    </location>
</feature>
<dbReference type="GO" id="GO:0050821">
    <property type="term" value="P:protein stabilization"/>
    <property type="evidence" value="ECO:0007669"/>
    <property type="project" value="TreeGrafter"/>
</dbReference>
<accession>A0A2V2BH13</accession>
<protein>
    <recommendedName>
        <fullName evidence="1">Chaperone protein Skp</fullName>
    </recommendedName>
</protein>
<evidence type="ECO:0000313" key="7">
    <source>
        <dbReference type="EMBL" id="PWK93786.1"/>
    </source>
</evidence>
<reference evidence="6 9" key="2">
    <citation type="submission" date="2021-07" db="EMBL/GenBank/DDBJ databases">
        <title>A novel phosphonate cluster across the Pantoea species complex is important for pathogenicity in onion.</title>
        <authorList>
            <person name="Zhao M."/>
            <person name="Stice S."/>
            <person name="Shin G.Y."/>
            <person name="Coutinho T."/>
            <person name="Gitaitis R."/>
            <person name="Kvitko B."/>
            <person name="Dutta B."/>
        </authorList>
    </citation>
    <scope>NUCLEOTIDE SEQUENCE [LARGE SCALE GENOMIC DNA]</scope>
    <source>
        <strain evidence="6 9">BD 382</strain>
    </source>
</reference>
<dbReference type="STRING" id="574096.HA38_14825"/>
<dbReference type="PIRSF" id="PIRSF002094">
    <property type="entry name" value="OMP26_Skp"/>
    <property type="match status" value="1"/>
</dbReference>